<dbReference type="EMBL" id="CP018911">
    <property type="protein sequence ID" value="AZU05010.1"/>
    <property type="molecule type" value="Genomic_DNA"/>
</dbReference>
<dbReference type="CDD" id="cd00063">
    <property type="entry name" value="FN3"/>
    <property type="match status" value="1"/>
</dbReference>
<dbReference type="InterPro" id="IPR004843">
    <property type="entry name" value="Calcineurin-like_PHP"/>
</dbReference>
<organism evidence="1 2">
    <name type="scientific">Glycocaulis alkaliphilus</name>
    <dbReference type="NCBI Taxonomy" id="1434191"/>
    <lineage>
        <taxon>Bacteria</taxon>
        <taxon>Pseudomonadati</taxon>
        <taxon>Pseudomonadota</taxon>
        <taxon>Alphaproteobacteria</taxon>
        <taxon>Maricaulales</taxon>
        <taxon>Maricaulaceae</taxon>
        <taxon>Glycocaulis</taxon>
    </lineage>
</organism>
<dbReference type="SUPFAM" id="SSF56300">
    <property type="entry name" value="Metallo-dependent phosphatases"/>
    <property type="match status" value="1"/>
</dbReference>
<dbReference type="Pfam" id="PF00149">
    <property type="entry name" value="Metallophos"/>
    <property type="match status" value="1"/>
</dbReference>
<dbReference type="GO" id="GO:0003993">
    <property type="term" value="F:acid phosphatase activity"/>
    <property type="evidence" value="ECO:0007669"/>
    <property type="project" value="InterPro"/>
</dbReference>
<dbReference type="PANTHER" id="PTHR22953">
    <property type="entry name" value="ACID PHOSPHATASE RELATED"/>
    <property type="match status" value="1"/>
</dbReference>
<accession>A0A3T0ECJ1</accession>
<name>A0A3T0ECJ1_9PROT</name>
<proteinExistence type="predicted"/>
<dbReference type="InterPro" id="IPR039331">
    <property type="entry name" value="PAPs-like"/>
</dbReference>
<dbReference type="InterPro" id="IPR029052">
    <property type="entry name" value="Metallo-depent_PP-like"/>
</dbReference>
<dbReference type="KEGG" id="gak:X907_2496"/>
<keyword evidence="2" id="KW-1185">Reference proteome</keyword>
<protein>
    <submittedName>
        <fullName evidence="1">Metallophosphoesterase</fullName>
    </submittedName>
</protein>
<dbReference type="InterPro" id="IPR008963">
    <property type="entry name" value="Purple_acid_Pase-like_N"/>
</dbReference>
<reference evidence="1 2" key="1">
    <citation type="submission" date="2016-12" db="EMBL/GenBank/DDBJ databases">
        <title>The genome of dimorphic prosthecate Glycocaulis alkaliphilus 6b-8t, isolated from crude oil dictates its adaptability in petroleum environments.</title>
        <authorList>
            <person name="Wu X.-L."/>
            <person name="Geng S."/>
        </authorList>
    </citation>
    <scope>NUCLEOTIDE SEQUENCE [LARGE SCALE GENOMIC DNA]</scope>
    <source>
        <strain evidence="1 2">6B-8</strain>
    </source>
</reference>
<dbReference type="OrthoDB" id="9809781at2"/>
<dbReference type="InterPro" id="IPR003961">
    <property type="entry name" value="FN3_dom"/>
</dbReference>
<dbReference type="GO" id="GO:0046872">
    <property type="term" value="F:metal ion binding"/>
    <property type="evidence" value="ECO:0007669"/>
    <property type="project" value="InterPro"/>
</dbReference>
<evidence type="ECO:0000313" key="2">
    <source>
        <dbReference type="Proteomes" id="UP000286954"/>
    </source>
</evidence>
<gene>
    <name evidence="1" type="ORF">X907_2496</name>
</gene>
<dbReference type="SUPFAM" id="SSF49363">
    <property type="entry name" value="Purple acid phosphatase, N-terminal domain"/>
    <property type="match status" value="1"/>
</dbReference>
<dbReference type="Gene3D" id="3.60.21.10">
    <property type="match status" value="1"/>
</dbReference>
<dbReference type="InterPro" id="IPR015914">
    <property type="entry name" value="PAPs_N"/>
</dbReference>
<sequence length="615" mass="69245">MIRFAVALLAAFFLNISITYADPGARFADGHTRAPDTSPHAALEAQVSDILDRFAAELGPDALVALTPETALAFLTGEERSYLSTAFVHFSIDRPARIYVAYDGMYGERPFWLDDLGFERREDIDFIVDSEDPYEVWQREYEAGEIRLGIPSFSGELKPYVVLAAPLDGGEAIEITPLVDGTDVQIAAEGGEPFIDDNDYFNALPAELDGLPVLRSYESWEFVSRMVGFFRTTDYPSSSQPDHIIQTWQGDPREEITIQWRTSADAASDPVLWYAPENETESVSYVRAGTVTLRSRQIVNDPAVDFHRVRLTGLAPGTRYAFGVSADGGENWSEVRHFHTAGETGAETWQFAYLGDPQNGLDEWGDLIRQGYERFPEIRFWMIAGDLIDKGTERDNWDQFFAEGSTVFDRSAVVPAIGNHDSHGGHPTLYLQQFALPDNGSEHLDPGRTYHLTYQDMLIVVMDSNYDLIEPETQTEWLDRVLGTSDARWKVVIYHHPFYASRPGRDNEPLRDAWGPIFDRHNVDIAFQGHDHAYMRTVPMRDHRPAEPGEHGTIYLVAVSGTKMYEQELRDFVAFGTTNERTYQIIDMDSAAGTLSYRAINADGVEIDAFALEKE</sequence>
<dbReference type="RefSeq" id="WP_127568437.1">
    <property type="nucleotide sequence ID" value="NZ_BMFB01000001.1"/>
</dbReference>
<dbReference type="AlphaFoldDB" id="A0A3T0ECJ1"/>
<evidence type="ECO:0000313" key="1">
    <source>
        <dbReference type="EMBL" id="AZU05010.1"/>
    </source>
</evidence>
<dbReference type="Gene3D" id="2.60.40.380">
    <property type="entry name" value="Purple acid phosphatase-like, N-terminal"/>
    <property type="match status" value="1"/>
</dbReference>
<dbReference type="Proteomes" id="UP000286954">
    <property type="component" value="Chromosome"/>
</dbReference>
<dbReference type="PANTHER" id="PTHR22953:SF153">
    <property type="entry name" value="PURPLE ACID PHOSPHATASE"/>
    <property type="match status" value="1"/>
</dbReference>
<dbReference type="Pfam" id="PF16656">
    <property type="entry name" value="Pur_ac_phosph_N"/>
    <property type="match status" value="1"/>
</dbReference>